<dbReference type="AlphaFoldDB" id="A0A0H5QQB0"/>
<accession>A0A0H5QQB0</accession>
<dbReference type="EMBL" id="HACM01003209">
    <property type="protein sequence ID" value="CRZ03651.1"/>
    <property type="molecule type" value="Transcribed_RNA"/>
</dbReference>
<reference evidence="1" key="1">
    <citation type="submission" date="2015-04" db="EMBL/GenBank/DDBJ databases">
        <title>The genome sequence of the plant pathogenic Rhizarian Plasmodiophora brassicae reveals insights in its biotrophic life cycle and the origin of chitin synthesis.</title>
        <authorList>
            <person name="Schwelm A."/>
            <person name="Fogelqvist J."/>
            <person name="Knaust A."/>
            <person name="Julke S."/>
            <person name="Lilja T."/>
            <person name="Dhandapani V."/>
            <person name="Bonilla-Rosso G."/>
            <person name="Karlsson M."/>
            <person name="Shevchenko A."/>
            <person name="Choi S.R."/>
            <person name="Kim H.G."/>
            <person name="Park J.Y."/>
            <person name="Lim Y.P."/>
            <person name="Ludwig-Muller J."/>
            <person name="Dixelius C."/>
        </authorList>
    </citation>
    <scope>NUCLEOTIDE SEQUENCE</scope>
    <source>
        <tissue evidence="1">Potato root galls</tissue>
    </source>
</reference>
<name>A0A0H5QQB0_9EUKA</name>
<proteinExistence type="predicted"/>
<organism evidence="1">
    <name type="scientific">Spongospora subterranea</name>
    <dbReference type="NCBI Taxonomy" id="70186"/>
    <lineage>
        <taxon>Eukaryota</taxon>
        <taxon>Sar</taxon>
        <taxon>Rhizaria</taxon>
        <taxon>Endomyxa</taxon>
        <taxon>Phytomyxea</taxon>
        <taxon>Plasmodiophorida</taxon>
        <taxon>Plasmodiophoridae</taxon>
        <taxon>Spongospora</taxon>
    </lineage>
</organism>
<sequence>MEYELCSYELDPIVHDKAIYDPLIHNEDVRDQSDGTGDISNRESKIIDSEMEEQYRQYESVVMGESNPDPELEKIKGRQNELDSLWSSGCFLVPLTAHQN</sequence>
<evidence type="ECO:0000313" key="1">
    <source>
        <dbReference type="EMBL" id="CRZ03651.1"/>
    </source>
</evidence>
<protein>
    <submittedName>
        <fullName evidence="1">Uncharacterized protein</fullName>
    </submittedName>
</protein>